<sequence>MGFGGKLGCCPWSGRWASFIPRISEALSRPSASPSLASLEAPLNIRGSSALLLARSLGGPLSRPSLKRSLGFGPRFFGRVGKPSGLGRRGVGGRRCSRGGSSGRTRTLSPRLTVLGGKMVGTTARRPSRALGVTVSSGLG</sequence>
<keyword evidence="3" id="KW-1185">Reference proteome</keyword>
<comment type="caution">
    <text evidence="2">The sequence shown here is derived from an EMBL/GenBank/DDBJ whole genome shotgun (WGS) entry which is preliminary data.</text>
</comment>
<evidence type="ECO:0000313" key="2">
    <source>
        <dbReference type="EMBL" id="KAG5278971.1"/>
    </source>
</evidence>
<evidence type="ECO:0000313" key="3">
    <source>
        <dbReference type="Proteomes" id="UP000823561"/>
    </source>
</evidence>
<gene>
    <name evidence="2" type="ORF">AALO_G00104730</name>
</gene>
<dbReference type="AlphaFoldDB" id="A0AAV6GYU8"/>
<feature type="region of interest" description="Disordered" evidence="1">
    <location>
        <begin position="81"/>
        <end position="108"/>
    </location>
</feature>
<evidence type="ECO:0000256" key="1">
    <source>
        <dbReference type="SAM" id="MobiDB-lite"/>
    </source>
</evidence>
<accession>A0AAV6GYU8</accession>
<name>A0AAV6GYU8_9TELE</name>
<dbReference type="EMBL" id="JADWDJ010000007">
    <property type="protein sequence ID" value="KAG5278971.1"/>
    <property type="molecule type" value="Genomic_DNA"/>
</dbReference>
<reference evidence="2" key="1">
    <citation type="submission" date="2020-10" db="EMBL/GenBank/DDBJ databases">
        <title>Chromosome-scale genome assembly of the Allis shad, Alosa alosa.</title>
        <authorList>
            <person name="Margot Z."/>
            <person name="Christophe K."/>
            <person name="Cabau C."/>
            <person name="Louis A."/>
            <person name="Berthelot C."/>
            <person name="Parey E."/>
            <person name="Roest Crollius H."/>
            <person name="Montfort J."/>
            <person name="Robinson-Rechavi M."/>
            <person name="Bucao C."/>
            <person name="Bouchez O."/>
            <person name="Gislard M."/>
            <person name="Lluch J."/>
            <person name="Milhes M."/>
            <person name="Lampietro C."/>
            <person name="Lopez Roques C."/>
            <person name="Donnadieu C."/>
            <person name="Braasch I."/>
            <person name="Desvignes T."/>
            <person name="Postlethwait J."/>
            <person name="Bobe J."/>
            <person name="Guiguen Y."/>
        </authorList>
    </citation>
    <scope>NUCLEOTIDE SEQUENCE</scope>
    <source>
        <strain evidence="2">M-15738</strain>
        <tissue evidence="2">Blood</tissue>
    </source>
</reference>
<proteinExistence type="predicted"/>
<organism evidence="2 3">
    <name type="scientific">Alosa alosa</name>
    <name type="common">allis shad</name>
    <dbReference type="NCBI Taxonomy" id="278164"/>
    <lineage>
        <taxon>Eukaryota</taxon>
        <taxon>Metazoa</taxon>
        <taxon>Chordata</taxon>
        <taxon>Craniata</taxon>
        <taxon>Vertebrata</taxon>
        <taxon>Euteleostomi</taxon>
        <taxon>Actinopterygii</taxon>
        <taxon>Neopterygii</taxon>
        <taxon>Teleostei</taxon>
        <taxon>Clupei</taxon>
        <taxon>Clupeiformes</taxon>
        <taxon>Clupeoidei</taxon>
        <taxon>Clupeidae</taxon>
        <taxon>Alosa</taxon>
    </lineage>
</organism>
<dbReference type="Proteomes" id="UP000823561">
    <property type="component" value="Chromosome 7"/>
</dbReference>
<protein>
    <submittedName>
        <fullName evidence="2">Uncharacterized protein</fullName>
    </submittedName>
</protein>